<dbReference type="InterPro" id="IPR003594">
    <property type="entry name" value="HATPase_dom"/>
</dbReference>
<dbReference type="Pfam" id="PF08448">
    <property type="entry name" value="PAS_4"/>
    <property type="match status" value="1"/>
</dbReference>
<evidence type="ECO:0000256" key="1">
    <source>
        <dbReference type="ARBA" id="ARBA00000085"/>
    </source>
</evidence>
<evidence type="ECO:0000256" key="10">
    <source>
        <dbReference type="SAM" id="Coils"/>
    </source>
</evidence>
<dbReference type="AlphaFoldDB" id="A0A934W889"/>
<keyword evidence="7" id="KW-0067">ATP-binding</keyword>
<gene>
    <name evidence="15" type="ORF">JJB74_18035</name>
</gene>
<dbReference type="InterPro" id="IPR005467">
    <property type="entry name" value="His_kinase_dom"/>
</dbReference>
<feature type="domain" description="PAC" evidence="14">
    <location>
        <begin position="363"/>
        <end position="414"/>
    </location>
</feature>
<feature type="coiled-coil region" evidence="10">
    <location>
        <begin position="541"/>
        <end position="568"/>
    </location>
</feature>
<dbReference type="Gene3D" id="3.30.565.10">
    <property type="entry name" value="Histidine kinase-like ATPase, C-terminal domain"/>
    <property type="match status" value="1"/>
</dbReference>
<evidence type="ECO:0000259" key="13">
    <source>
        <dbReference type="PROSITE" id="PS50112"/>
    </source>
</evidence>
<feature type="domain" description="Response regulatory" evidence="12">
    <location>
        <begin position="999"/>
        <end position="1110"/>
    </location>
</feature>
<comment type="catalytic activity">
    <reaction evidence="1">
        <text>ATP + protein L-histidine = ADP + protein N-phospho-L-histidine.</text>
        <dbReference type="EC" id="2.7.13.3"/>
    </reaction>
</comment>
<proteinExistence type="predicted"/>
<feature type="domain" description="Histidine kinase" evidence="11">
    <location>
        <begin position="591"/>
        <end position="814"/>
    </location>
</feature>
<comment type="caution">
    <text evidence="15">The sequence shown here is derived from an EMBL/GenBank/DDBJ whole genome shotgun (WGS) entry which is preliminary data.</text>
</comment>
<dbReference type="GO" id="GO:0000155">
    <property type="term" value="F:phosphorelay sensor kinase activity"/>
    <property type="evidence" value="ECO:0007669"/>
    <property type="project" value="InterPro"/>
</dbReference>
<dbReference type="PANTHER" id="PTHR43065:SF42">
    <property type="entry name" value="TWO-COMPONENT SENSOR PPRA"/>
    <property type="match status" value="1"/>
</dbReference>
<organism evidence="15 16">
    <name type="scientific">Noviherbaspirillum pedocola</name>
    <dbReference type="NCBI Taxonomy" id="2801341"/>
    <lineage>
        <taxon>Bacteria</taxon>
        <taxon>Pseudomonadati</taxon>
        <taxon>Pseudomonadota</taxon>
        <taxon>Betaproteobacteria</taxon>
        <taxon>Burkholderiales</taxon>
        <taxon>Oxalobacteraceae</taxon>
        <taxon>Noviherbaspirillum</taxon>
    </lineage>
</organism>
<dbReference type="Gene3D" id="2.10.70.100">
    <property type="match status" value="1"/>
</dbReference>
<dbReference type="InterPro" id="IPR036890">
    <property type="entry name" value="HATPase_C_sf"/>
</dbReference>
<dbReference type="SMART" id="SM00448">
    <property type="entry name" value="REC"/>
    <property type="match status" value="2"/>
</dbReference>
<evidence type="ECO:0000313" key="15">
    <source>
        <dbReference type="EMBL" id="MBK4736528.1"/>
    </source>
</evidence>
<evidence type="ECO:0000313" key="16">
    <source>
        <dbReference type="Proteomes" id="UP000622890"/>
    </source>
</evidence>
<dbReference type="PANTHER" id="PTHR43065">
    <property type="entry name" value="SENSOR HISTIDINE KINASE"/>
    <property type="match status" value="1"/>
</dbReference>
<dbReference type="Gene3D" id="1.10.287.130">
    <property type="match status" value="1"/>
</dbReference>
<evidence type="ECO:0000256" key="4">
    <source>
        <dbReference type="ARBA" id="ARBA00022679"/>
    </source>
</evidence>
<feature type="domain" description="PAS" evidence="13">
    <location>
        <begin position="422"/>
        <end position="461"/>
    </location>
</feature>
<dbReference type="GO" id="GO:0006355">
    <property type="term" value="P:regulation of DNA-templated transcription"/>
    <property type="evidence" value="ECO:0007669"/>
    <property type="project" value="InterPro"/>
</dbReference>
<feature type="modified residue" description="4-aspartylphosphate" evidence="9">
    <location>
        <position position="884"/>
    </location>
</feature>
<dbReference type="InterPro" id="IPR011006">
    <property type="entry name" value="CheY-like_superfamily"/>
</dbReference>
<evidence type="ECO:0000256" key="3">
    <source>
        <dbReference type="ARBA" id="ARBA00022553"/>
    </source>
</evidence>
<evidence type="ECO:0000259" key="11">
    <source>
        <dbReference type="PROSITE" id="PS50109"/>
    </source>
</evidence>
<dbReference type="Pfam" id="PF08447">
    <property type="entry name" value="PAS_3"/>
    <property type="match status" value="1"/>
</dbReference>
<dbReference type="PROSITE" id="PS50113">
    <property type="entry name" value="PAC"/>
    <property type="match status" value="2"/>
</dbReference>
<keyword evidence="6" id="KW-0418">Kinase</keyword>
<dbReference type="Pfam" id="PF02518">
    <property type="entry name" value="HATPase_c"/>
    <property type="match status" value="1"/>
</dbReference>
<dbReference type="Pfam" id="PF00072">
    <property type="entry name" value="Response_reg"/>
    <property type="match status" value="2"/>
</dbReference>
<dbReference type="Gene3D" id="3.30.450.20">
    <property type="entry name" value="PAS domain"/>
    <property type="match status" value="3"/>
</dbReference>
<dbReference type="CDD" id="cd00130">
    <property type="entry name" value="PAS"/>
    <property type="match status" value="1"/>
</dbReference>
<dbReference type="PROSITE" id="PS50112">
    <property type="entry name" value="PAS"/>
    <property type="match status" value="1"/>
</dbReference>
<dbReference type="InterPro" id="IPR013656">
    <property type="entry name" value="PAS_4"/>
</dbReference>
<evidence type="ECO:0000259" key="12">
    <source>
        <dbReference type="PROSITE" id="PS50110"/>
    </source>
</evidence>
<dbReference type="PROSITE" id="PS50110">
    <property type="entry name" value="RESPONSE_REGULATORY"/>
    <property type="match status" value="2"/>
</dbReference>
<dbReference type="PROSITE" id="PS50109">
    <property type="entry name" value="HIS_KIN"/>
    <property type="match status" value="1"/>
</dbReference>
<keyword evidence="16" id="KW-1185">Reference proteome</keyword>
<keyword evidence="8" id="KW-0902">Two-component regulatory system</keyword>
<dbReference type="RefSeq" id="WP_200594083.1">
    <property type="nucleotide sequence ID" value="NZ_JAEPBG010000008.1"/>
</dbReference>
<evidence type="ECO:0000259" key="14">
    <source>
        <dbReference type="PROSITE" id="PS50113"/>
    </source>
</evidence>
<evidence type="ECO:0000256" key="8">
    <source>
        <dbReference type="ARBA" id="ARBA00023012"/>
    </source>
</evidence>
<keyword evidence="10" id="KW-0175">Coiled coil</keyword>
<dbReference type="NCBIfam" id="TIGR00229">
    <property type="entry name" value="sensory_box"/>
    <property type="match status" value="2"/>
</dbReference>
<dbReference type="SMART" id="SM00387">
    <property type="entry name" value="HATPase_c"/>
    <property type="match status" value="1"/>
</dbReference>
<feature type="domain" description="Response regulatory" evidence="12">
    <location>
        <begin position="834"/>
        <end position="950"/>
    </location>
</feature>
<dbReference type="InterPro" id="IPR013767">
    <property type="entry name" value="PAS_fold"/>
</dbReference>
<dbReference type="InterPro" id="IPR001789">
    <property type="entry name" value="Sig_transdc_resp-reg_receiver"/>
</dbReference>
<dbReference type="InterPro" id="IPR000700">
    <property type="entry name" value="PAS-assoc_C"/>
</dbReference>
<sequence length="1115" mass="120956">MNPPLRSPAMRERVLSFDWSQTALGPVSAWPAPLRLAVDIVRDSPLAMLLIWGAEQTLIFNDRFADLAGPRAKEAFGAPAEAVWPELLQASAQAEAPLPGCPGYRLHVTNLGDGAGRLALALPDAAMQTQDGAQSGGDNRTVRRLQQAIISERRAADAARHALADETDFLRGLFEQAPGFTAVLRGPQHVFTMANERFLGLVGQRELIGLPVREALPELLDQDIISLLDGVYAGGQPYVGKEMQMRFRTAPGGRLQSFLLDFVYQPIRDAAGSVAGIFVQGADVTESAAAAERLRIAQEAGGIGSFEWFPDTDELICSDTYRELWGLPEQGLISGAMLVTMVHPDDRNEVGPVKLARDVNPLEYAEYRIKRADNGQQRWLARRGKVIERGNGRRYVGVAFDITERKRIEEALRESEARLQESSEFIRLLLDSTEEGFFSVDLRGKLTLCNRAFLRMLGYAQPTDVLGRDLHAVLRHSRPDGNPDDGLDASIRRAAEAGESLIADDECFYRVDGSSFPVEYRVHPVRRHGALQGALCTFTDIAARRQHLDALRDLNETLEQRVVEEIGRRADAEAALRQAQKMEAIGQLTGGVAHDFNNVLQVIGGNLQLLQSHLAGDTAAQKRLDTAVAAVLRGAKLSSQLLAFARRQPLQPAVINLGRLVQNMDDLLRRALGEAVLVETRIADDLWNTLADPGQIENVILNLAINARDAMEGSGRLTLELSNATLAESRDVAGEIAPGGEYVMLAVADTGCGMSPTVLEKAFEPFFTTKPEGEGTGLGLSMAYGFVRQSGGHIRIWSKVGIGTTIRIYLPRSLQPETAASEVLSGPVVGGNETILVAEDDPDVQATVVDTLTTLGYRVLKADDGESALVILRSGMPIDMLFTDVVMPGPVRSVELARQARMLIPDIAVLFTSGYTQEAIMHGGRLDEGVELLSKPYRRIDLARKIRHIFANRQQVTLARAAQQPTLREAAPEAVASEAAVPALREEPAPTKAAEGALRILVVEDNEDARVLVCELLGALGHAATGVGHAEDALTRLDEGEFDVLFTDVNLPGMSGVELARKAARQRPGIAIIFASGYGASVSNHLELPSRSLAKPYDIGQLKAVLAEVAEEITP</sequence>
<dbReference type="SUPFAM" id="SSF52172">
    <property type="entry name" value="CheY-like"/>
    <property type="match status" value="2"/>
</dbReference>
<dbReference type="SUPFAM" id="SSF55874">
    <property type="entry name" value="ATPase domain of HSP90 chaperone/DNA topoisomerase II/histidine kinase"/>
    <property type="match status" value="1"/>
</dbReference>
<dbReference type="InterPro" id="IPR001610">
    <property type="entry name" value="PAC"/>
</dbReference>
<dbReference type="SMART" id="SM00091">
    <property type="entry name" value="PAS"/>
    <property type="match status" value="3"/>
</dbReference>
<dbReference type="EMBL" id="JAEPBG010000008">
    <property type="protein sequence ID" value="MBK4736528.1"/>
    <property type="molecule type" value="Genomic_DNA"/>
</dbReference>
<dbReference type="EC" id="2.7.13.3" evidence="2"/>
<dbReference type="InterPro" id="IPR003661">
    <property type="entry name" value="HisK_dim/P_dom"/>
</dbReference>
<dbReference type="GO" id="GO:0005524">
    <property type="term" value="F:ATP binding"/>
    <property type="evidence" value="ECO:0007669"/>
    <property type="project" value="UniProtKB-KW"/>
</dbReference>
<protein>
    <recommendedName>
        <fullName evidence="2">histidine kinase</fullName>
        <ecNumber evidence="2">2.7.13.3</ecNumber>
    </recommendedName>
</protein>
<dbReference type="InterPro" id="IPR036097">
    <property type="entry name" value="HisK_dim/P_sf"/>
</dbReference>
<dbReference type="Gene3D" id="3.40.50.2300">
    <property type="match status" value="2"/>
</dbReference>
<feature type="domain" description="PAC" evidence="14">
    <location>
        <begin position="241"/>
        <end position="296"/>
    </location>
</feature>
<name>A0A934W889_9BURK</name>
<dbReference type="SUPFAM" id="SSF47384">
    <property type="entry name" value="Homodimeric domain of signal transducing histidine kinase"/>
    <property type="match status" value="1"/>
</dbReference>
<keyword evidence="4" id="KW-0808">Transferase</keyword>
<evidence type="ECO:0000256" key="7">
    <source>
        <dbReference type="ARBA" id="ARBA00022840"/>
    </source>
</evidence>
<dbReference type="SUPFAM" id="SSF55785">
    <property type="entry name" value="PYP-like sensor domain (PAS domain)"/>
    <property type="match status" value="3"/>
</dbReference>
<dbReference type="CDD" id="cd00082">
    <property type="entry name" value="HisKA"/>
    <property type="match status" value="1"/>
</dbReference>
<dbReference type="CDD" id="cd00156">
    <property type="entry name" value="REC"/>
    <property type="match status" value="1"/>
</dbReference>
<evidence type="ECO:0000256" key="2">
    <source>
        <dbReference type="ARBA" id="ARBA00012438"/>
    </source>
</evidence>
<dbReference type="Pfam" id="PF00989">
    <property type="entry name" value="PAS"/>
    <property type="match status" value="1"/>
</dbReference>
<evidence type="ECO:0000256" key="6">
    <source>
        <dbReference type="ARBA" id="ARBA00022777"/>
    </source>
</evidence>
<dbReference type="InterPro" id="IPR035965">
    <property type="entry name" value="PAS-like_dom_sf"/>
</dbReference>
<dbReference type="SMART" id="SM00086">
    <property type="entry name" value="PAC"/>
    <property type="match status" value="3"/>
</dbReference>
<dbReference type="Proteomes" id="UP000622890">
    <property type="component" value="Unassembled WGS sequence"/>
</dbReference>
<evidence type="ECO:0000256" key="5">
    <source>
        <dbReference type="ARBA" id="ARBA00022741"/>
    </source>
</evidence>
<keyword evidence="3 9" id="KW-0597">Phosphoprotein</keyword>
<dbReference type="PRINTS" id="PR00344">
    <property type="entry name" value="BCTRLSENSOR"/>
</dbReference>
<keyword evidence="5" id="KW-0547">Nucleotide-binding</keyword>
<evidence type="ECO:0000256" key="9">
    <source>
        <dbReference type="PROSITE-ProRule" id="PRU00169"/>
    </source>
</evidence>
<feature type="modified residue" description="4-aspartylphosphate" evidence="9">
    <location>
        <position position="1048"/>
    </location>
</feature>
<accession>A0A934W889</accession>
<dbReference type="InterPro" id="IPR000014">
    <property type="entry name" value="PAS"/>
</dbReference>
<dbReference type="InterPro" id="IPR013655">
    <property type="entry name" value="PAS_fold_3"/>
</dbReference>
<dbReference type="SMART" id="SM00388">
    <property type="entry name" value="HisKA"/>
    <property type="match status" value="1"/>
</dbReference>
<dbReference type="InterPro" id="IPR004358">
    <property type="entry name" value="Sig_transdc_His_kin-like_C"/>
</dbReference>
<reference evidence="15" key="1">
    <citation type="submission" date="2021-01" db="EMBL/GenBank/DDBJ databases">
        <title>Genome sequence of strain Noviherbaspirillum sp. DKR-6.</title>
        <authorList>
            <person name="Chaudhary D.K."/>
        </authorList>
    </citation>
    <scope>NUCLEOTIDE SEQUENCE</scope>
    <source>
        <strain evidence="15">DKR-6</strain>
    </source>
</reference>